<reference evidence="13" key="1">
    <citation type="submission" date="2022-07" db="EMBL/GenBank/DDBJ databases">
        <title>Chromosome-level genome of Muraenolepis orangiensis.</title>
        <authorList>
            <person name="Kim J."/>
        </authorList>
    </citation>
    <scope>NUCLEOTIDE SEQUENCE</scope>
    <source>
        <strain evidence="13">KU_S4_2022</strain>
        <tissue evidence="13">Muscle</tissue>
    </source>
</reference>
<evidence type="ECO:0000313" key="13">
    <source>
        <dbReference type="EMBL" id="KAJ3596642.1"/>
    </source>
</evidence>
<protein>
    <recommendedName>
        <fullName evidence="9">tRNA-specific adenosine deaminase 1</fullName>
        <ecNumber evidence="8">3.5.4.34</ecNumber>
    </recommendedName>
    <alternativeName>
        <fullName evidence="10">tRNA-specific adenosine-37 deaminase</fullName>
    </alternativeName>
</protein>
<dbReference type="GO" id="GO:0046872">
    <property type="term" value="F:metal ion binding"/>
    <property type="evidence" value="ECO:0007669"/>
    <property type="project" value="UniProtKB-KW"/>
</dbReference>
<evidence type="ECO:0000256" key="2">
    <source>
        <dbReference type="ARBA" id="ARBA00022723"/>
    </source>
</evidence>
<feature type="domain" description="A to I editase" evidence="12">
    <location>
        <begin position="45"/>
        <end position="112"/>
    </location>
</feature>
<comment type="cofactor">
    <cofactor evidence="5">
        <name>1D-myo-inositol hexakisphosphate</name>
        <dbReference type="ChEBI" id="CHEBI:58130"/>
    </cofactor>
</comment>
<evidence type="ECO:0000256" key="8">
    <source>
        <dbReference type="ARBA" id="ARBA00038940"/>
    </source>
</evidence>
<evidence type="ECO:0000256" key="9">
    <source>
        <dbReference type="ARBA" id="ARBA00040502"/>
    </source>
</evidence>
<comment type="similarity">
    <text evidence="7">Belongs to the ADAT1 family.</text>
</comment>
<proteinExistence type="inferred from homology"/>
<dbReference type="AlphaFoldDB" id="A0A9Q0E206"/>
<keyword evidence="3" id="KW-0378">Hydrolase</keyword>
<dbReference type="Proteomes" id="UP001148018">
    <property type="component" value="Unassembled WGS sequence"/>
</dbReference>
<dbReference type="PANTHER" id="PTHR46516:SF1">
    <property type="entry name" value="TRNA-SPECIFIC ADENOSINE DEAMINASE 1"/>
    <property type="match status" value="1"/>
</dbReference>
<dbReference type="Pfam" id="PF02137">
    <property type="entry name" value="A_deamin"/>
    <property type="match status" value="1"/>
</dbReference>
<keyword evidence="1" id="KW-0819">tRNA processing</keyword>
<dbReference type="GO" id="GO:0008033">
    <property type="term" value="P:tRNA processing"/>
    <property type="evidence" value="ECO:0007669"/>
    <property type="project" value="UniProtKB-KW"/>
</dbReference>
<evidence type="ECO:0000256" key="3">
    <source>
        <dbReference type="ARBA" id="ARBA00022801"/>
    </source>
</evidence>
<evidence type="ECO:0000256" key="6">
    <source>
        <dbReference type="ARBA" id="ARBA00037784"/>
    </source>
</evidence>
<name>A0A9Q0E206_9TELE</name>
<evidence type="ECO:0000256" key="11">
    <source>
        <dbReference type="ARBA" id="ARBA00047635"/>
    </source>
</evidence>
<keyword evidence="4" id="KW-0862">Zinc</keyword>
<dbReference type="InterPro" id="IPR002466">
    <property type="entry name" value="A_deamin"/>
</dbReference>
<evidence type="ECO:0000256" key="4">
    <source>
        <dbReference type="ARBA" id="ARBA00022833"/>
    </source>
</evidence>
<dbReference type="GO" id="GO:0003723">
    <property type="term" value="F:RNA binding"/>
    <property type="evidence" value="ECO:0007669"/>
    <property type="project" value="InterPro"/>
</dbReference>
<evidence type="ECO:0000256" key="7">
    <source>
        <dbReference type="ARBA" id="ARBA00038326"/>
    </source>
</evidence>
<evidence type="ECO:0000256" key="1">
    <source>
        <dbReference type="ARBA" id="ARBA00022694"/>
    </source>
</evidence>
<comment type="function">
    <text evidence="6">Specifically deaminates adenosine-37 to inosine in tRNA-Ala.</text>
</comment>
<evidence type="ECO:0000256" key="5">
    <source>
        <dbReference type="ARBA" id="ARBA00037026"/>
    </source>
</evidence>
<evidence type="ECO:0000313" key="14">
    <source>
        <dbReference type="Proteomes" id="UP001148018"/>
    </source>
</evidence>
<dbReference type="GO" id="GO:0043829">
    <property type="term" value="F:tRNA-specific adenosine-37 deaminase activity"/>
    <property type="evidence" value="ECO:0007669"/>
    <property type="project" value="UniProtKB-EC"/>
</dbReference>
<comment type="caution">
    <text evidence="13">The sequence shown here is derived from an EMBL/GenBank/DDBJ whole genome shotgun (WGS) entry which is preliminary data.</text>
</comment>
<sequence length="121" mass="13430">MLPHIGPPCGLLCVPTHAAPVQPGVLLQPGPDRAPPPGYTGQGLTLRCRSLLCKAELFQSFLSVVSAGDRSSLPDSLRGKELRSYWDYKQASHAYQQAWQQLRTQAFSLWPRSDRDLLGFR</sequence>
<gene>
    <name evidence="13" type="ORF">NHX12_003046</name>
</gene>
<dbReference type="PANTHER" id="PTHR46516">
    <property type="entry name" value="TRNA-SPECIFIC ADENOSINE DEAMINASE 1"/>
    <property type="match status" value="1"/>
</dbReference>
<evidence type="ECO:0000256" key="10">
    <source>
        <dbReference type="ARBA" id="ARBA00041760"/>
    </source>
</evidence>
<dbReference type="EMBL" id="JANIIK010000110">
    <property type="protein sequence ID" value="KAJ3596642.1"/>
    <property type="molecule type" value="Genomic_DNA"/>
</dbReference>
<organism evidence="13 14">
    <name type="scientific">Muraenolepis orangiensis</name>
    <name type="common">Patagonian moray cod</name>
    <dbReference type="NCBI Taxonomy" id="630683"/>
    <lineage>
        <taxon>Eukaryota</taxon>
        <taxon>Metazoa</taxon>
        <taxon>Chordata</taxon>
        <taxon>Craniata</taxon>
        <taxon>Vertebrata</taxon>
        <taxon>Euteleostomi</taxon>
        <taxon>Actinopterygii</taxon>
        <taxon>Neopterygii</taxon>
        <taxon>Teleostei</taxon>
        <taxon>Neoteleostei</taxon>
        <taxon>Acanthomorphata</taxon>
        <taxon>Zeiogadaria</taxon>
        <taxon>Gadariae</taxon>
        <taxon>Gadiformes</taxon>
        <taxon>Muraenolepidoidei</taxon>
        <taxon>Muraenolepididae</taxon>
        <taxon>Muraenolepis</taxon>
    </lineage>
</organism>
<keyword evidence="2" id="KW-0479">Metal-binding</keyword>
<evidence type="ECO:0000259" key="12">
    <source>
        <dbReference type="Pfam" id="PF02137"/>
    </source>
</evidence>
<keyword evidence="14" id="KW-1185">Reference proteome</keyword>
<dbReference type="OrthoDB" id="10268011at2759"/>
<comment type="catalytic activity">
    <reaction evidence="11">
        <text>adenosine(37) in tRNA(Ala) + H2O + H(+) = inosine(37) in tRNA(Ala) + NH4(+)</text>
        <dbReference type="Rhea" id="RHEA:50968"/>
        <dbReference type="Rhea" id="RHEA-COMP:12855"/>
        <dbReference type="Rhea" id="RHEA-COMP:12856"/>
        <dbReference type="ChEBI" id="CHEBI:15377"/>
        <dbReference type="ChEBI" id="CHEBI:15378"/>
        <dbReference type="ChEBI" id="CHEBI:28938"/>
        <dbReference type="ChEBI" id="CHEBI:74411"/>
        <dbReference type="ChEBI" id="CHEBI:82852"/>
        <dbReference type="EC" id="3.5.4.34"/>
    </reaction>
</comment>
<dbReference type="EC" id="3.5.4.34" evidence="8"/>
<accession>A0A9Q0E206</accession>